<dbReference type="Proteomes" id="UP001437256">
    <property type="component" value="Unassembled WGS sequence"/>
</dbReference>
<feature type="transmembrane region" description="Helical" evidence="1">
    <location>
        <begin position="292"/>
        <end position="313"/>
    </location>
</feature>
<organism evidence="2 3">
    <name type="scientific">Marasmius tenuissimus</name>
    <dbReference type="NCBI Taxonomy" id="585030"/>
    <lineage>
        <taxon>Eukaryota</taxon>
        <taxon>Fungi</taxon>
        <taxon>Dikarya</taxon>
        <taxon>Basidiomycota</taxon>
        <taxon>Agaricomycotina</taxon>
        <taxon>Agaricomycetes</taxon>
        <taxon>Agaricomycetidae</taxon>
        <taxon>Agaricales</taxon>
        <taxon>Marasmiineae</taxon>
        <taxon>Marasmiaceae</taxon>
        <taxon>Marasmius</taxon>
    </lineage>
</organism>
<feature type="transmembrane region" description="Helical" evidence="1">
    <location>
        <begin position="254"/>
        <end position="272"/>
    </location>
</feature>
<keyword evidence="1" id="KW-1133">Transmembrane helix</keyword>
<sequence>MPPTAIDPPMLTLAALEWPLQFCGFITAASYILSVVTGNVSQVDRLWTFLPTIYTAYFALLPLWPTEQTFILAPFVPEELSVFAKDYSPRAVMMLSMVVVWMFRLSYNTYRRGLFNLHDEDYRWAVLRTQLPPFLFQLVNLTFIAATQNVLLLLMGIPTYIAVTQPHTDLTPTDYACAGAMVVILALEFTADNQQFAYQTFKSAYLGKATKRYEEGEQWVGARLKWTSEDAERGFVTKGLWAYSRHPNFACEQAFWWVITLVPVLAPEPPFIPHYSRIPKLFFGKLMDEAATFYPILSGVCYSILFFSSTPYTESITIKKYPKTYGAYQKRVGMFSPIGTFEKKLWLRLTSGEEKVREVEQLVYGTGKGKAKAE</sequence>
<dbReference type="EMBL" id="JBBXMP010000022">
    <property type="protein sequence ID" value="KAL0067826.1"/>
    <property type="molecule type" value="Genomic_DNA"/>
</dbReference>
<feature type="transmembrane region" description="Helical" evidence="1">
    <location>
        <begin position="138"/>
        <end position="161"/>
    </location>
</feature>
<evidence type="ECO:0000313" key="2">
    <source>
        <dbReference type="EMBL" id="KAL0067826.1"/>
    </source>
</evidence>
<feature type="transmembrane region" description="Helical" evidence="1">
    <location>
        <begin position="87"/>
        <end position="107"/>
    </location>
</feature>
<proteinExistence type="predicted"/>
<evidence type="ECO:0000313" key="3">
    <source>
        <dbReference type="Proteomes" id="UP001437256"/>
    </source>
</evidence>
<keyword evidence="3" id="KW-1185">Reference proteome</keyword>
<feature type="transmembrane region" description="Helical" evidence="1">
    <location>
        <begin position="173"/>
        <end position="191"/>
    </location>
</feature>
<dbReference type="PANTHER" id="PTHR32251">
    <property type="entry name" value="3-OXO-5-ALPHA-STEROID 4-DEHYDROGENASE"/>
    <property type="match status" value="1"/>
</dbReference>
<evidence type="ECO:0008006" key="4">
    <source>
        <dbReference type="Google" id="ProtNLM"/>
    </source>
</evidence>
<accession>A0ABR3A1S7</accession>
<keyword evidence="1" id="KW-0472">Membrane</keyword>
<dbReference type="Gene3D" id="1.20.120.1630">
    <property type="match status" value="1"/>
</dbReference>
<dbReference type="Pfam" id="PF06966">
    <property type="entry name" value="DUF1295"/>
    <property type="match status" value="1"/>
</dbReference>
<evidence type="ECO:0000256" key="1">
    <source>
        <dbReference type="SAM" id="Phobius"/>
    </source>
</evidence>
<dbReference type="PANTHER" id="PTHR32251:SF23">
    <property type="entry name" value="3-OXO-5-ALPHA-STEROID 4-DEHYDROGENASE (DUF1295)"/>
    <property type="match status" value="1"/>
</dbReference>
<comment type="caution">
    <text evidence="2">The sequence shown here is derived from an EMBL/GenBank/DDBJ whole genome shotgun (WGS) entry which is preliminary data.</text>
</comment>
<keyword evidence="1" id="KW-0812">Transmembrane</keyword>
<gene>
    <name evidence="2" type="ORF">AAF712_004994</name>
</gene>
<feature type="transmembrane region" description="Helical" evidence="1">
    <location>
        <begin position="46"/>
        <end position="64"/>
    </location>
</feature>
<feature type="transmembrane region" description="Helical" evidence="1">
    <location>
        <begin position="18"/>
        <end position="39"/>
    </location>
</feature>
<dbReference type="InterPro" id="IPR010721">
    <property type="entry name" value="UstE-like"/>
</dbReference>
<name>A0ABR3A1S7_9AGAR</name>
<protein>
    <recommendedName>
        <fullName evidence="4">DUF1295-domain-containing protein</fullName>
    </recommendedName>
</protein>
<reference evidence="2 3" key="1">
    <citation type="submission" date="2024-05" db="EMBL/GenBank/DDBJ databases">
        <title>A draft genome resource for the thread blight pathogen Marasmius tenuissimus strain MS-2.</title>
        <authorList>
            <person name="Yulfo-Soto G.E."/>
            <person name="Baruah I.K."/>
            <person name="Amoako-Attah I."/>
            <person name="Bukari Y."/>
            <person name="Meinhardt L.W."/>
            <person name="Bailey B.A."/>
            <person name="Cohen S.P."/>
        </authorList>
    </citation>
    <scope>NUCLEOTIDE SEQUENCE [LARGE SCALE GENOMIC DNA]</scope>
    <source>
        <strain evidence="2 3">MS-2</strain>
    </source>
</reference>